<evidence type="ECO:0000256" key="1">
    <source>
        <dbReference type="ARBA" id="ARBA00022999"/>
    </source>
</evidence>
<evidence type="ECO:0000256" key="2">
    <source>
        <dbReference type="PROSITE-ProRule" id="PRU00191"/>
    </source>
</evidence>
<evidence type="ECO:0000256" key="3">
    <source>
        <dbReference type="SAM" id="MobiDB-lite"/>
    </source>
</evidence>
<evidence type="ECO:0000313" key="5">
    <source>
        <dbReference type="EMBL" id="KAB7506235.1"/>
    </source>
</evidence>
<dbReference type="InterPro" id="IPR001660">
    <property type="entry name" value="SAM"/>
</dbReference>
<keyword evidence="1 2" id="KW-0727">SH2 domain</keyword>
<dbReference type="SUPFAM" id="SSF47769">
    <property type="entry name" value="SAM/Pointed domain"/>
    <property type="match status" value="1"/>
</dbReference>
<dbReference type="OrthoDB" id="10044490at2759"/>
<protein>
    <recommendedName>
        <fullName evidence="4">SH2 domain-containing protein</fullName>
    </recommendedName>
</protein>
<feature type="compositionally biased region" description="Polar residues" evidence="3">
    <location>
        <begin position="80"/>
        <end position="97"/>
    </location>
</feature>
<accession>A0A5N5TJE5</accession>
<dbReference type="SMART" id="SM00252">
    <property type="entry name" value="SH2"/>
    <property type="match status" value="1"/>
</dbReference>
<dbReference type="PANTHER" id="PTHR14098:SF14">
    <property type="entry name" value="SH2 DOMAIN-CONTAINING PROTEIN"/>
    <property type="match status" value="1"/>
</dbReference>
<dbReference type="GO" id="GO:0007169">
    <property type="term" value="P:cell surface receptor protein tyrosine kinase signaling pathway"/>
    <property type="evidence" value="ECO:0007669"/>
    <property type="project" value="TreeGrafter"/>
</dbReference>
<evidence type="ECO:0000313" key="6">
    <source>
        <dbReference type="Proteomes" id="UP000326759"/>
    </source>
</evidence>
<dbReference type="AlphaFoldDB" id="A0A5N5TJE5"/>
<dbReference type="Pfam" id="PF00017">
    <property type="entry name" value="SH2"/>
    <property type="match status" value="1"/>
</dbReference>
<evidence type="ECO:0000259" key="4">
    <source>
        <dbReference type="PROSITE" id="PS50001"/>
    </source>
</evidence>
<dbReference type="Proteomes" id="UP000326759">
    <property type="component" value="Unassembled WGS sequence"/>
</dbReference>
<name>A0A5N5TJE5_9CRUS</name>
<feature type="region of interest" description="Disordered" evidence="3">
    <location>
        <begin position="80"/>
        <end position="144"/>
    </location>
</feature>
<organism evidence="5 6">
    <name type="scientific">Armadillidium nasatum</name>
    <dbReference type="NCBI Taxonomy" id="96803"/>
    <lineage>
        <taxon>Eukaryota</taxon>
        <taxon>Metazoa</taxon>
        <taxon>Ecdysozoa</taxon>
        <taxon>Arthropoda</taxon>
        <taxon>Crustacea</taxon>
        <taxon>Multicrustacea</taxon>
        <taxon>Malacostraca</taxon>
        <taxon>Eumalacostraca</taxon>
        <taxon>Peracarida</taxon>
        <taxon>Isopoda</taxon>
        <taxon>Oniscidea</taxon>
        <taxon>Crinocheta</taxon>
        <taxon>Armadillidiidae</taxon>
        <taxon>Armadillidium</taxon>
    </lineage>
</organism>
<feature type="region of interest" description="Disordered" evidence="3">
    <location>
        <begin position="252"/>
        <end position="299"/>
    </location>
</feature>
<dbReference type="EMBL" id="SEYY01000928">
    <property type="protein sequence ID" value="KAB7506235.1"/>
    <property type="molecule type" value="Genomic_DNA"/>
</dbReference>
<keyword evidence="6" id="KW-1185">Reference proteome</keyword>
<dbReference type="SMART" id="SM00454">
    <property type="entry name" value="SAM"/>
    <property type="match status" value="1"/>
</dbReference>
<dbReference type="GO" id="GO:0005737">
    <property type="term" value="C:cytoplasm"/>
    <property type="evidence" value="ECO:0007669"/>
    <property type="project" value="UniProtKB-ARBA"/>
</dbReference>
<proteinExistence type="predicted"/>
<feature type="compositionally biased region" description="Polar residues" evidence="3">
    <location>
        <begin position="124"/>
        <end position="144"/>
    </location>
</feature>
<dbReference type="Gene3D" id="3.30.505.10">
    <property type="entry name" value="SH2 domain"/>
    <property type="match status" value="1"/>
</dbReference>
<sequence>MSLPFYDDVKHWSVEQLAAWLKQKEMPDIADIYLRKGVDGHKFITLDEGEHIAILNSLSLRSRLDFLNIIKKIKRQQSNYNGKTPLQKPSNSYNNNGYRKPAQISTHAHLPADNQRLGSPPRPNSSDSSLNGENDLSESFNTSIDKTSNEDYLVPLSTGLGSIGLDQPSIQVKTNKARCPSPPFSSSKMREKNNIQNLELPRPPNDLGMNFSSVNSQMKTLMIKEMDPQLDLANDIENKEDLNAYEIIQENPDESDSRIHIDNQASAPPPVVPIRTHSSSQRPSFHRPPPTPSAADPLTNITSSSLQKLMKSVTQNSVNISSKSKTLMETSSRSHIPLPSVDVLVLGENKSVPMNNLYKSLLDKPYFHAVTRNSLSNMLVEDGMYLVRPSTHSEHLLTLSIANNHKIFNIVIRKRDDSKFALGTQKAGEMSFFSVDEMVKFYHREAIKVEDGSLVYLKKLPYKDRN</sequence>
<reference evidence="5 6" key="1">
    <citation type="journal article" date="2019" name="PLoS Biol.">
        <title>Sex chromosomes control vertical transmission of feminizing Wolbachia symbionts in an isopod.</title>
        <authorList>
            <person name="Becking T."/>
            <person name="Chebbi M.A."/>
            <person name="Giraud I."/>
            <person name="Moumen B."/>
            <person name="Laverre T."/>
            <person name="Caubet Y."/>
            <person name="Peccoud J."/>
            <person name="Gilbert C."/>
            <person name="Cordaux R."/>
        </authorList>
    </citation>
    <scope>NUCLEOTIDE SEQUENCE [LARGE SCALE GENOMIC DNA]</scope>
    <source>
        <strain evidence="5">ANa2</strain>
        <tissue evidence="5">Whole body excluding digestive tract and cuticle</tissue>
    </source>
</reference>
<comment type="caution">
    <text evidence="5">The sequence shown here is derived from an EMBL/GenBank/DDBJ whole genome shotgun (WGS) entry which is preliminary data.</text>
</comment>
<gene>
    <name evidence="5" type="ORF">Anas_01951</name>
</gene>
<dbReference type="SUPFAM" id="SSF55550">
    <property type="entry name" value="SH2 domain"/>
    <property type="match status" value="1"/>
</dbReference>
<dbReference type="InterPro" id="IPR036860">
    <property type="entry name" value="SH2_dom_sf"/>
</dbReference>
<dbReference type="InterPro" id="IPR051751">
    <property type="entry name" value="Immunoreceptor_sig_adapters"/>
</dbReference>
<dbReference type="PANTHER" id="PTHR14098">
    <property type="entry name" value="SH2 DOMAIN CONTAINING PROTEIN"/>
    <property type="match status" value="1"/>
</dbReference>
<dbReference type="Gene3D" id="1.10.150.50">
    <property type="entry name" value="Transcription Factor, Ets-1"/>
    <property type="match status" value="1"/>
</dbReference>
<dbReference type="GO" id="GO:0035556">
    <property type="term" value="P:intracellular signal transduction"/>
    <property type="evidence" value="ECO:0007669"/>
    <property type="project" value="TreeGrafter"/>
</dbReference>
<dbReference type="PROSITE" id="PS50001">
    <property type="entry name" value="SH2"/>
    <property type="match status" value="1"/>
</dbReference>
<dbReference type="InterPro" id="IPR013761">
    <property type="entry name" value="SAM/pointed_sf"/>
</dbReference>
<dbReference type="InterPro" id="IPR000980">
    <property type="entry name" value="SH2"/>
</dbReference>
<feature type="domain" description="SH2" evidence="4">
    <location>
        <begin position="365"/>
        <end position="458"/>
    </location>
</feature>